<dbReference type="EMBL" id="QVPD01000001">
    <property type="protein sequence ID" value="RFP62302.1"/>
    <property type="molecule type" value="Genomic_DNA"/>
</dbReference>
<feature type="transmembrane region" description="Helical" evidence="1">
    <location>
        <begin position="12"/>
        <end position="31"/>
    </location>
</feature>
<keyword evidence="3" id="KW-1185">Reference proteome</keyword>
<organism evidence="2 3">
    <name type="scientific">Cognatiluteimonas weifangensis</name>
    <dbReference type="NCBI Taxonomy" id="2303539"/>
    <lineage>
        <taxon>Bacteria</taxon>
        <taxon>Pseudomonadati</taxon>
        <taxon>Pseudomonadota</taxon>
        <taxon>Gammaproteobacteria</taxon>
        <taxon>Lysobacterales</taxon>
        <taxon>Lysobacteraceae</taxon>
        <taxon>Cognatiluteimonas</taxon>
    </lineage>
</organism>
<evidence type="ECO:0000313" key="2">
    <source>
        <dbReference type="EMBL" id="RFP62302.1"/>
    </source>
</evidence>
<name>A0A372DSP0_9GAMM</name>
<proteinExistence type="predicted"/>
<protein>
    <submittedName>
        <fullName evidence="2">Uncharacterized protein</fullName>
    </submittedName>
</protein>
<comment type="caution">
    <text evidence="2">The sequence shown here is derived from an EMBL/GenBank/DDBJ whole genome shotgun (WGS) entry which is preliminary data.</text>
</comment>
<gene>
    <name evidence="2" type="ORF">D0Y53_00285</name>
</gene>
<sequence>MLRRWSAASFLKAGALVIVLGAAPLLLYTLLGPTDGNPIGLGLLLVVAVPVGALLLGIGLLRLLVARLQR</sequence>
<keyword evidence="1" id="KW-0472">Membrane</keyword>
<keyword evidence="1" id="KW-0812">Transmembrane</keyword>
<feature type="transmembrane region" description="Helical" evidence="1">
    <location>
        <begin position="43"/>
        <end position="65"/>
    </location>
</feature>
<dbReference type="AlphaFoldDB" id="A0A372DSP0"/>
<evidence type="ECO:0000313" key="3">
    <source>
        <dbReference type="Proteomes" id="UP000262917"/>
    </source>
</evidence>
<evidence type="ECO:0000256" key="1">
    <source>
        <dbReference type="SAM" id="Phobius"/>
    </source>
</evidence>
<reference evidence="2 3" key="1">
    <citation type="submission" date="2018-08" db="EMBL/GenBank/DDBJ databases">
        <title>Lysobacter weifangensis sp. nov., a new member of the family 'Xanthomonadaceae', isolated from soil in a farmland.</title>
        <authorList>
            <person name="Zhao H."/>
        </authorList>
    </citation>
    <scope>NUCLEOTIDE SEQUENCE [LARGE SCALE GENOMIC DNA]</scope>
    <source>
        <strain evidence="2 3">WF-2</strain>
    </source>
</reference>
<accession>A0A372DSP0</accession>
<keyword evidence="1" id="KW-1133">Transmembrane helix</keyword>
<dbReference type="Proteomes" id="UP000262917">
    <property type="component" value="Unassembled WGS sequence"/>
</dbReference>